<dbReference type="Gene3D" id="1.25.10.10">
    <property type="entry name" value="Leucine-rich Repeat Variant"/>
    <property type="match status" value="2"/>
</dbReference>
<evidence type="ECO:0000313" key="5">
    <source>
        <dbReference type="Proteomes" id="UP000008792"/>
    </source>
</evidence>
<dbReference type="InterPro" id="IPR052107">
    <property type="entry name" value="HEAT6"/>
</dbReference>
<dbReference type="InterPro" id="IPR011989">
    <property type="entry name" value="ARM-like"/>
</dbReference>
<dbReference type="Proteomes" id="UP000008792">
    <property type="component" value="Unassembled WGS sequence"/>
</dbReference>
<dbReference type="AlphaFoldDB" id="B4M2G7"/>
<sequence>MLLPLLKANEQFYLMDKERKAYDVLLQTINSRARCSSSAEQGLYQRQLQFLRDIEIQTPAGPYGANTAAQLAHLLTEETLVSGGLGDDSLNLSAWLLWLNELLLSRKQQLGETQPMLEWLLQRVEHKCAVDALRCLLSLLESLPVGTASTYFSRLVAIQMPSSVEAALLLVLCQDKLFSTLCTPNAELQVQELQQSSQLANSLLQMHYDGRWTRMTAAETRQQEEQLTMLVAHSLQLLQKISAQHADYAQQHAPELLGMALANVRCRTDGETVKAIYQLPHRVHPAQQSAVYGQDDEDLSIGSNQNTAAAGRRVKSRKMRSLTKQRNNGNIQESTGTAGHGDRMHLLLLGNNDYGCRTPSGGDSEGGCTPTSDGAGQQLAGQKQQRQCLVKVRVAALQLLGAVTKQLPRRTLYGYWHVLFPSGSGGAAAGGRETKDHLLYIGANDGNVRCRALALQLAAQLLYGSKPYLSQASCALAPSNYTPFAMSLASSVLEAYRQLTGILEREYAPPVLTQCLKCLAVLVQATPFEQLQMGIVYEFVPHVKMLTRHVDTSVKVSALLVMEMLVATPRLTREMACAVGLPPNERRAVNMVHASPRLNAHQDPEQQFQQLCDSEEEEGEETEAMSEAAAVPSAEQEVLPPSIVLPWNRIPRNSWLLRLVLRYLDCPASAAPLRVECLQVLLAMATHFGLLREHLGRLADVLCSALQDSSWDVRLYGARCLDAIGFQMTRHAMEQSDPRPELQQQHLNFWLRMLPAIYGAYTDAGEATLRSSLCDALSNMGGNSFERLPQAQRTGLLAFLLGCSSDDAADHLVRAAAVRALAVYVLHPTLRDDLVFVEHAAELALRLIGDSQLAVRIKAAWALGNISDALVAPIHAVSDPERQETQEKERISQALLGRLIEAAVGACGDHDKVRANGVRALGNLLRLLPGDEHALMQRGMTKLLDCVRAAGSAKVKWNACYAIGNLVRNRAVFSTSASLAGTLFAALSQLIVQHSNFKVRINATAVLLQIEQRADIGVHYATMWRSLLAAIERSNALDTFEEYNHRDGLQQQLCLALAHMLGRARPDDLLSCRDALETHLDVVSGTWRRVAYRIVPEQAAPLFTCGSLLQQRLGAHSLTAEQRSALTFLAGALRLES</sequence>
<dbReference type="FunCoup" id="B4M2G7">
    <property type="interactions" value="2023"/>
</dbReference>
<proteinExistence type="predicted"/>
<dbReference type="KEGG" id="dvi:6631400"/>
<dbReference type="Pfam" id="PF13251">
    <property type="entry name" value="DUF4042"/>
    <property type="match status" value="1"/>
</dbReference>
<dbReference type="InterPro" id="IPR025283">
    <property type="entry name" value="DUF4042"/>
</dbReference>
<dbReference type="EMBL" id="CH940651">
    <property type="protein sequence ID" value="EDW65871.2"/>
    <property type="molecule type" value="Genomic_DNA"/>
</dbReference>
<evidence type="ECO:0000259" key="3">
    <source>
        <dbReference type="Pfam" id="PF13251"/>
    </source>
</evidence>
<feature type="compositionally biased region" description="Basic residues" evidence="2">
    <location>
        <begin position="312"/>
        <end position="323"/>
    </location>
</feature>
<feature type="region of interest" description="Disordered" evidence="2">
    <location>
        <begin position="297"/>
        <end position="341"/>
    </location>
</feature>
<keyword evidence="5" id="KW-1185">Reference proteome</keyword>
<evidence type="ECO:0000256" key="2">
    <source>
        <dbReference type="SAM" id="MobiDB-lite"/>
    </source>
</evidence>
<feature type="domain" description="DUF4042" evidence="3">
    <location>
        <begin position="391"/>
        <end position="575"/>
    </location>
</feature>
<protein>
    <recommendedName>
        <fullName evidence="1">HEAT repeat-containing protein 6</fullName>
    </recommendedName>
</protein>
<reference evidence="4" key="3">
    <citation type="submission" date="2008-06" db="EMBL/GenBank/DDBJ databases">
        <authorList>
            <consortium name="FlyBase"/>
        </authorList>
    </citation>
    <scope>NUCLEOTIDE SEQUENCE</scope>
    <source>
        <strain evidence="4">TSC#15010-1051.87</strain>
    </source>
</reference>
<dbReference type="EMBL" id="CH940651">
    <property type="protein sequence ID" value="KRF82450.1"/>
    <property type="molecule type" value="Genomic_DNA"/>
</dbReference>
<accession>B4M2G7</accession>
<dbReference type="InParanoid" id="B4M2G7"/>
<reference evidence="4" key="2">
    <citation type="journal article" date="2008" name="Bioinformatics">
        <title>Assembly reconciliation.</title>
        <authorList>
            <person name="Zimin A.V."/>
            <person name="Smith D.R."/>
            <person name="Sutton G."/>
            <person name="Yorke J.A."/>
        </authorList>
    </citation>
    <scope>NUCLEOTIDE SEQUENCE</scope>
    <source>
        <strain evidence="4">TSC#15010-1051.87</strain>
    </source>
</reference>
<evidence type="ECO:0000256" key="1">
    <source>
        <dbReference type="ARBA" id="ARBA00015263"/>
    </source>
</evidence>
<feature type="compositionally biased region" description="Polar residues" evidence="2">
    <location>
        <begin position="324"/>
        <end position="337"/>
    </location>
</feature>
<evidence type="ECO:0000313" key="4">
    <source>
        <dbReference type="EMBL" id="EDW65871.2"/>
    </source>
</evidence>
<dbReference type="InterPro" id="IPR016024">
    <property type="entry name" value="ARM-type_fold"/>
</dbReference>
<dbReference type="HOGENOM" id="CLU_007141_0_0_1"/>
<organism evidence="4 5">
    <name type="scientific">Drosophila virilis</name>
    <name type="common">Fruit fly</name>
    <dbReference type="NCBI Taxonomy" id="7244"/>
    <lineage>
        <taxon>Eukaryota</taxon>
        <taxon>Metazoa</taxon>
        <taxon>Ecdysozoa</taxon>
        <taxon>Arthropoda</taxon>
        <taxon>Hexapoda</taxon>
        <taxon>Insecta</taxon>
        <taxon>Pterygota</taxon>
        <taxon>Neoptera</taxon>
        <taxon>Endopterygota</taxon>
        <taxon>Diptera</taxon>
        <taxon>Brachycera</taxon>
        <taxon>Muscomorpha</taxon>
        <taxon>Ephydroidea</taxon>
        <taxon>Drosophilidae</taxon>
        <taxon>Drosophila</taxon>
    </lineage>
</organism>
<dbReference type="OrthoDB" id="66533at2759"/>
<reference evidence="4 5" key="1">
    <citation type="journal article" date="2007" name="Nature">
        <title>Evolution of genes and genomes on the Drosophila phylogeny.</title>
        <authorList>
            <consortium name="Drosophila 12 Genomes Consortium"/>
            <person name="Clark A.G."/>
            <person name="Eisen M.B."/>
            <person name="Smith D.R."/>
            <person name="Bergman C.M."/>
            <person name="Oliver B."/>
            <person name="Markow T.A."/>
            <person name="Kaufman T.C."/>
            <person name="Kellis M."/>
            <person name="Gelbart W."/>
            <person name="Iyer V.N."/>
            <person name="Pollard D.A."/>
            <person name="Sackton T.B."/>
            <person name="Larracuente A.M."/>
            <person name="Singh N.D."/>
            <person name="Abad J.P."/>
            <person name="Abt D.N."/>
            <person name="Adryan B."/>
            <person name="Aguade M."/>
            <person name="Akashi H."/>
            <person name="Anderson W.W."/>
            <person name="Aquadro C.F."/>
            <person name="Ardell D.H."/>
            <person name="Arguello R."/>
            <person name="Artieri C.G."/>
            <person name="Barbash D.A."/>
            <person name="Barker D."/>
            <person name="Barsanti P."/>
            <person name="Batterham P."/>
            <person name="Batzoglou S."/>
            <person name="Begun D."/>
            <person name="Bhutkar A."/>
            <person name="Blanco E."/>
            <person name="Bosak S.A."/>
            <person name="Bradley R.K."/>
            <person name="Brand A.D."/>
            <person name="Brent M.R."/>
            <person name="Brooks A.N."/>
            <person name="Brown R.H."/>
            <person name="Butlin R.K."/>
            <person name="Caggese C."/>
            <person name="Calvi B.R."/>
            <person name="Bernardo de Carvalho A."/>
            <person name="Caspi A."/>
            <person name="Castrezana S."/>
            <person name="Celniker S.E."/>
            <person name="Chang J.L."/>
            <person name="Chapple C."/>
            <person name="Chatterji S."/>
            <person name="Chinwalla A."/>
            <person name="Civetta A."/>
            <person name="Clifton S.W."/>
            <person name="Comeron J.M."/>
            <person name="Costello J.C."/>
            <person name="Coyne J.A."/>
            <person name="Daub J."/>
            <person name="David R.G."/>
            <person name="Delcher A.L."/>
            <person name="Delehaunty K."/>
            <person name="Do C.B."/>
            <person name="Ebling H."/>
            <person name="Edwards K."/>
            <person name="Eickbush T."/>
            <person name="Evans J.D."/>
            <person name="Filipski A."/>
            <person name="Findeiss S."/>
            <person name="Freyhult E."/>
            <person name="Fulton L."/>
            <person name="Fulton R."/>
            <person name="Garcia A.C."/>
            <person name="Gardiner A."/>
            <person name="Garfield D.A."/>
            <person name="Garvin B.E."/>
            <person name="Gibson G."/>
            <person name="Gilbert D."/>
            <person name="Gnerre S."/>
            <person name="Godfrey J."/>
            <person name="Good R."/>
            <person name="Gotea V."/>
            <person name="Gravely B."/>
            <person name="Greenberg A.J."/>
            <person name="Griffiths-Jones S."/>
            <person name="Gross S."/>
            <person name="Guigo R."/>
            <person name="Gustafson E.A."/>
            <person name="Haerty W."/>
            <person name="Hahn M.W."/>
            <person name="Halligan D.L."/>
            <person name="Halpern A.L."/>
            <person name="Halter G.M."/>
            <person name="Han M.V."/>
            <person name="Heger A."/>
            <person name="Hillier L."/>
            <person name="Hinrichs A.S."/>
            <person name="Holmes I."/>
            <person name="Hoskins R.A."/>
            <person name="Hubisz M.J."/>
            <person name="Hultmark D."/>
            <person name="Huntley M.A."/>
            <person name="Jaffe D.B."/>
            <person name="Jagadeeshan S."/>
            <person name="Jeck W.R."/>
            <person name="Johnson J."/>
            <person name="Jones C.D."/>
            <person name="Jordan W.C."/>
            <person name="Karpen G.H."/>
            <person name="Kataoka E."/>
            <person name="Keightley P.D."/>
            <person name="Kheradpour P."/>
            <person name="Kirkness E.F."/>
            <person name="Koerich L.B."/>
            <person name="Kristiansen K."/>
            <person name="Kudrna D."/>
            <person name="Kulathinal R.J."/>
            <person name="Kumar S."/>
            <person name="Kwok R."/>
            <person name="Lander E."/>
            <person name="Langley C.H."/>
            <person name="Lapoint R."/>
            <person name="Lazzaro B.P."/>
            <person name="Lee S.J."/>
            <person name="Levesque L."/>
            <person name="Li R."/>
            <person name="Lin C.F."/>
            <person name="Lin M.F."/>
            <person name="Lindblad-Toh K."/>
            <person name="Llopart A."/>
            <person name="Long M."/>
            <person name="Low L."/>
            <person name="Lozovsky E."/>
            <person name="Lu J."/>
            <person name="Luo M."/>
            <person name="Machado C.A."/>
            <person name="Makalowski W."/>
            <person name="Marzo M."/>
            <person name="Matsuda M."/>
            <person name="Matzkin L."/>
            <person name="McAllister B."/>
            <person name="McBride C.S."/>
            <person name="McKernan B."/>
            <person name="McKernan K."/>
            <person name="Mendez-Lago M."/>
            <person name="Minx P."/>
            <person name="Mollenhauer M.U."/>
            <person name="Montooth K."/>
            <person name="Mount S.M."/>
            <person name="Mu X."/>
            <person name="Myers E."/>
            <person name="Negre B."/>
            <person name="Newfeld S."/>
            <person name="Nielsen R."/>
            <person name="Noor M.A."/>
            <person name="O'Grady P."/>
            <person name="Pachter L."/>
            <person name="Papaceit M."/>
            <person name="Parisi M.J."/>
            <person name="Parisi M."/>
            <person name="Parts L."/>
            <person name="Pedersen J.S."/>
            <person name="Pesole G."/>
            <person name="Phillippy A.M."/>
            <person name="Ponting C.P."/>
            <person name="Pop M."/>
            <person name="Porcelli D."/>
            <person name="Powell J.R."/>
            <person name="Prohaska S."/>
            <person name="Pruitt K."/>
            <person name="Puig M."/>
            <person name="Quesneville H."/>
            <person name="Ram K.R."/>
            <person name="Rand D."/>
            <person name="Rasmussen M.D."/>
            <person name="Reed L.K."/>
            <person name="Reenan R."/>
            <person name="Reily A."/>
            <person name="Remington K.A."/>
            <person name="Rieger T.T."/>
            <person name="Ritchie M.G."/>
            <person name="Robin C."/>
            <person name="Rogers Y.H."/>
            <person name="Rohde C."/>
            <person name="Rozas J."/>
            <person name="Rubenfield M.J."/>
            <person name="Ruiz A."/>
            <person name="Russo S."/>
            <person name="Salzberg S.L."/>
            <person name="Sanchez-Gracia A."/>
            <person name="Saranga D.J."/>
            <person name="Sato H."/>
            <person name="Schaeffer S.W."/>
            <person name="Schatz M.C."/>
            <person name="Schlenke T."/>
            <person name="Schwartz R."/>
            <person name="Segarra C."/>
            <person name="Singh R.S."/>
            <person name="Sirot L."/>
            <person name="Sirota M."/>
            <person name="Sisneros N.B."/>
            <person name="Smith C.D."/>
            <person name="Smith T.F."/>
            <person name="Spieth J."/>
            <person name="Stage D.E."/>
            <person name="Stark A."/>
            <person name="Stephan W."/>
            <person name="Strausberg R.L."/>
            <person name="Strempel S."/>
            <person name="Sturgill D."/>
            <person name="Sutton G."/>
            <person name="Sutton G.G."/>
            <person name="Tao W."/>
            <person name="Teichmann S."/>
            <person name="Tobari Y.N."/>
            <person name="Tomimura Y."/>
            <person name="Tsolas J.M."/>
            <person name="Valente V.L."/>
            <person name="Venter E."/>
            <person name="Venter J.C."/>
            <person name="Vicario S."/>
            <person name="Vieira F.G."/>
            <person name="Vilella A.J."/>
            <person name="Villasante A."/>
            <person name="Walenz B."/>
            <person name="Wang J."/>
            <person name="Wasserman M."/>
            <person name="Watts T."/>
            <person name="Wilson D."/>
            <person name="Wilson R.K."/>
            <person name="Wing R.A."/>
            <person name="Wolfner M.F."/>
            <person name="Wong A."/>
            <person name="Wong G.K."/>
            <person name="Wu C.I."/>
            <person name="Wu G."/>
            <person name="Yamamoto D."/>
            <person name="Yang H.P."/>
            <person name="Yang S.P."/>
            <person name="Yorke J.A."/>
            <person name="Yoshida K."/>
            <person name="Zdobnov E."/>
            <person name="Zhang P."/>
            <person name="Zhang Y."/>
            <person name="Zimin A.V."/>
            <person name="Baldwin J."/>
            <person name="Abdouelleil A."/>
            <person name="Abdulkadir J."/>
            <person name="Abebe A."/>
            <person name="Abera B."/>
            <person name="Abreu J."/>
            <person name="Acer S.C."/>
            <person name="Aftuck L."/>
            <person name="Alexander A."/>
            <person name="An P."/>
            <person name="Anderson E."/>
            <person name="Anderson S."/>
            <person name="Arachi H."/>
            <person name="Azer M."/>
            <person name="Bachantsang P."/>
            <person name="Barry A."/>
            <person name="Bayul T."/>
            <person name="Berlin A."/>
            <person name="Bessette D."/>
            <person name="Bloom T."/>
            <person name="Blye J."/>
            <person name="Boguslavskiy L."/>
            <person name="Bonnet C."/>
            <person name="Boukhgalter B."/>
            <person name="Bourzgui I."/>
            <person name="Brown A."/>
            <person name="Cahill P."/>
            <person name="Channer S."/>
            <person name="Cheshatsang Y."/>
            <person name="Chuda L."/>
            <person name="Citroen M."/>
            <person name="Collymore A."/>
            <person name="Cooke P."/>
            <person name="Costello M."/>
            <person name="D'Aco K."/>
            <person name="Daza R."/>
            <person name="De Haan G."/>
            <person name="DeGray S."/>
            <person name="DeMaso C."/>
            <person name="Dhargay N."/>
            <person name="Dooley K."/>
            <person name="Dooley E."/>
            <person name="Doricent M."/>
            <person name="Dorje P."/>
            <person name="Dorjee K."/>
            <person name="Dupes A."/>
            <person name="Elong R."/>
            <person name="Falk J."/>
            <person name="Farina A."/>
            <person name="Faro S."/>
            <person name="Ferguson D."/>
            <person name="Fisher S."/>
            <person name="Foley C.D."/>
            <person name="Franke A."/>
            <person name="Friedrich D."/>
            <person name="Gadbois L."/>
            <person name="Gearin G."/>
            <person name="Gearin C.R."/>
            <person name="Giannoukos G."/>
            <person name="Goode T."/>
            <person name="Graham J."/>
            <person name="Grandbois E."/>
            <person name="Grewal S."/>
            <person name="Gyaltsen K."/>
            <person name="Hafez N."/>
            <person name="Hagos B."/>
            <person name="Hall J."/>
            <person name="Henson C."/>
            <person name="Hollinger A."/>
            <person name="Honan T."/>
            <person name="Huard M.D."/>
            <person name="Hughes L."/>
            <person name="Hurhula B."/>
            <person name="Husby M.E."/>
            <person name="Kamat A."/>
            <person name="Kanga B."/>
            <person name="Kashin S."/>
            <person name="Khazanovich D."/>
            <person name="Kisner P."/>
            <person name="Lance K."/>
            <person name="Lara M."/>
            <person name="Lee W."/>
            <person name="Lennon N."/>
            <person name="Letendre F."/>
            <person name="LeVine R."/>
            <person name="Lipovsky A."/>
            <person name="Liu X."/>
            <person name="Liu J."/>
            <person name="Liu S."/>
            <person name="Lokyitsang T."/>
            <person name="Lokyitsang Y."/>
            <person name="Lubonja R."/>
            <person name="Lui A."/>
            <person name="MacDonald P."/>
            <person name="Magnisalis V."/>
            <person name="Maru K."/>
            <person name="Matthews C."/>
            <person name="McCusker W."/>
            <person name="McDonough S."/>
            <person name="Mehta T."/>
            <person name="Meldrim J."/>
            <person name="Meneus L."/>
            <person name="Mihai O."/>
            <person name="Mihalev A."/>
            <person name="Mihova T."/>
            <person name="Mittelman R."/>
            <person name="Mlenga V."/>
            <person name="Montmayeur A."/>
            <person name="Mulrain L."/>
            <person name="Navidi A."/>
            <person name="Naylor J."/>
            <person name="Negash T."/>
            <person name="Nguyen T."/>
            <person name="Nguyen N."/>
            <person name="Nicol R."/>
            <person name="Norbu C."/>
            <person name="Norbu N."/>
            <person name="Novod N."/>
            <person name="O'Neill B."/>
            <person name="Osman S."/>
            <person name="Markiewicz E."/>
            <person name="Oyono O.L."/>
            <person name="Patti C."/>
            <person name="Phunkhang P."/>
            <person name="Pierre F."/>
            <person name="Priest M."/>
            <person name="Raghuraman S."/>
            <person name="Rege F."/>
            <person name="Reyes R."/>
            <person name="Rise C."/>
            <person name="Rogov P."/>
            <person name="Ross K."/>
            <person name="Ryan E."/>
            <person name="Settipalli S."/>
            <person name="Shea T."/>
            <person name="Sherpa N."/>
            <person name="Shi L."/>
            <person name="Shih D."/>
            <person name="Sparrow T."/>
            <person name="Spaulding J."/>
            <person name="Stalker J."/>
            <person name="Stange-Thomann N."/>
            <person name="Stavropoulos S."/>
            <person name="Stone C."/>
            <person name="Strader C."/>
            <person name="Tesfaye S."/>
            <person name="Thomson T."/>
            <person name="Thoulutsang Y."/>
            <person name="Thoulutsang D."/>
            <person name="Topham K."/>
            <person name="Topping I."/>
            <person name="Tsamla T."/>
            <person name="Vassiliev H."/>
            <person name="Vo A."/>
            <person name="Wangchuk T."/>
            <person name="Wangdi T."/>
            <person name="Weiand M."/>
            <person name="Wilkinson J."/>
            <person name="Wilson A."/>
            <person name="Yadav S."/>
            <person name="Young G."/>
            <person name="Yu Q."/>
            <person name="Zembek L."/>
            <person name="Zhong D."/>
            <person name="Zimmer A."/>
            <person name="Zwirko Z."/>
            <person name="Jaffe D.B."/>
            <person name="Alvarez P."/>
            <person name="Brockman W."/>
            <person name="Butler J."/>
            <person name="Chin C."/>
            <person name="Gnerre S."/>
            <person name="Grabherr M."/>
            <person name="Kleber M."/>
            <person name="Mauceli E."/>
            <person name="MacCallum I."/>
        </authorList>
    </citation>
    <scope>NUCLEOTIDE SEQUENCE [LARGE SCALE GENOMIC DNA]</scope>
    <source>
        <strain evidence="4">TSC#15010-1051.87</strain>
        <strain evidence="5">Tucson 15010-1051.87</strain>
    </source>
</reference>
<gene>
    <name evidence="4" type="primary">Dvir\GJ18659</name>
    <name evidence="4" type="ORF">Dvir_GJ18659</name>
</gene>
<dbReference type="PANTHER" id="PTHR13366">
    <property type="entry name" value="MALARIA ANTIGEN-RELATED"/>
    <property type="match status" value="1"/>
</dbReference>
<dbReference type="PANTHER" id="PTHR13366:SF0">
    <property type="entry name" value="HEAT REPEAT-CONTAINING PROTEIN 6"/>
    <property type="match status" value="1"/>
</dbReference>
<dbReference type="eggNOG" id="KOG4535">
    <property type="taxonomic scope" value="Eukaryota"/>
</dbReference>
<name>B4M2G7_DROVI</name>
<dbReference type="STRING" id="7244.B4M2G7"/>
<dbReference type="SUPFAM" id="SSF48371">
    <property type="entry name" value="ARM repeat"/>
    <property type="match status" value="1"/>
</dbReference>